<evidence type="ECO:0000313" key="2">
    <source>
        <dbReference type="EMBL" id="PRY21728.1"/>
    </source>
</evidence>
<sequence length="175" mass="18876">MIVTAGLFIDNCTKQIINYTIMKLFSFSGAVLLSLLAISLVKSPLPFVRDAFGHGSAKPAVNNVTARAPKGTLSGTYNGNGFYTYVKPLTLAGASSCTWYVADVPNQISIKDANGNVVYSLGWRGTANYPGPWGQSLSTSNTFYFNLNAGNYTVYVDTVTNVNNGGSSDSWYIYY</sequence>
<dbReference type="Proteomes" id="UP000238375">
    <property type="component" value="Unassembled WGS sequence"/>
</dbReference>
<organism evidence="2 3">
    <name type="scientific">Spirosoma oryzae</name>
    <dbReference type="NCBI Taxonomy" id="1469603"/>
    <lineage>
        <taxon>Bacteria</taxon>
        <taxon>Pseudomonadati</taxon>
        <taxon>Bacteroidota</taxon>
        <taxon>Cytophagia</taxon>
        <taxon>Cytophagales</taxon>
        <taxon>Cytophagaceae</taxon>
        <taxon>Spirosoma</taxon>
    </lineage>
</organism>
<gene>
    <name evidence="2" type="ORF">CLV58_14916</name>
</gene>
<comment type="caution">
    <text evidence="2">The sequence shown here is derived from an EMBL/GenBank/DDBJ whole genome shotgun (WGS) entry which is preliminary data.</text>
</comment>
<proteinExistence type="predicted"/>
<dbReference type="OrthoDB" id="2972467at2"/>
<keyword evidence="1" id="KW-0472">Membrane</keyword>
<dbReference type="EMBL" id="PVTE01000049">
    <property type="protein sequence ID" value="PRY21728.1"/>
    <property type="molecule type" value="Genomic_DNA"/>
</dbReference>
<keyword evidence="3" id="KW-1185">Reference proteome</keyword>
<name>A0A2T0RKN3_9BACT</name>
<evidence type="ECO:0000313" key="3">
    <source>
        <dbReference type="Proteomes" id="UP000238375"/>
    </source>
</evidence>
<dbReference type="AlphaFoldDB" id="A0A2T0RKN3"/>
<dbReference type="RefSeq" id="WP_106140984.1">
    <property type="nucleotide sequence ID" value="NZ_PVTE01000049.1"/>
</dbReference>
<evidence type="ECO:0000256" key="1">
    <source>
        <dbReference type="SAM" id="Phobius"/>
    </source>
</evidence>
<accession>A0A2T0RKN3</accession>
<protein>
    <submittedName>
        <fullName evidence="2">Uncharacterized protein</fullName>
    </submittedName>
</protein>
<feature type="transmembrane region" description="Helical" evidence="1">
    <location>
        <begin position="21"/>
        <end position="41"/>
    </location>
</feature>
<keyword evidence="1" id="KW-0812">Transmembrane</keyword>
<reference evidence="2 3" key="1">
    <citation type="submission" date="2018-03" db="EMBL/GenBank/DDBJ databases">
        <title>Genomic Encyclopedia of Archaeal and Bacterial Type Strains, Phase II (KMG-II): from individual species to whole genera.</title>
        <authorList>
            <person name="Goeker M."/>
        </authorList>
    </citation>
    <scope>NUCLEOTIDE SEQUENCE [LARGE SCALE GENOMIC DNA]</scope>
    <source>
        <strain evidence="2 3">DSM 28354</strain>
    </source>
</reference>
<keyword evidence="1" id="KW-1133">Transmembrane helix</keyword>